<keyword evidence="7" id="KW-1185">Reference proteome</keyword>
<keyword evidence="1 4" id="KW-0349">Heme</keyword>
<evidence type="ECO:0000313" key="6">
    <source>
        <dbReference type="EMBL" id="NYE84140.1"/>
    </source>
</evidence>
<organism evidence="6 7">
    <name type="scientific">Pigmentiphaga litoralis</name>
    <dbReference type="NCBI Taxonomy" id="516702"/>
    <lineage>
        <taxon>Bacteria</taxon>
        <taxon>Pseudomonadati</taxon>
        <taxon>Pseudomonadota</taxon>
        <taxon>Betaproteobacteria</taxon>
        <taxon>Burkholderiales</taxon>
        <taxon>Alcaligenaceae</taxon>
        <taxon>Pigmentiphaga</taxon>
    </lineage>
</organism>
<reference evidence="6 7" key="1">
    <citation type="submission" date="2020-07" db="EMBL/GenBank/DDBJ databases">
        <title>Genomic Encyclopedia of Type Strains, Phase IV (KMG-V): Genome sequencing to study the core and pangenomes of soil and plant-associated prokaryotes.</title>
        <authorList>
            <person name="Whitman W."/>
        </authorList>
    </citation>
    <scope>NUCLEOTIDE SEQUENCE [LARGE SCALE GENOMIC DNA]</scope>
    <source>
        <strain evidence="6 7">SAS40</strain>
    </source>
</reference>
<dbReference type="Pfam" id="PF00034">
    <property type="entry name" value="Cytochrom_C"/>
    <property type="match status" value="1"/>
</dbReference>
<name>A0A7Y9IW25_9BURK</name>
<proteinExistence type="predicted"/>
<evidence type="ECO:0000256" key="3">
    <source>
        <dbReference type="ARBA" id="ARBA00023004"/>
    </source>
</evidence>
<gene>
    <name evidence="6" type="ORF">FHW18_003411</name>
</gene>
<sequence length="118" mass="12235">MVIFAVCLVASACQPSLPERDIATHGFPQAGRDAIARYGCGACHTIGGVPGAHGTVGPSLKGLGDRAYLAGHIPNTPDGLIAWIQHPQALDPRSAMPDLGVNETDARNIAAYLLNAPR</sequence>
<dbReference type="Proteomes" id="UP000542125">
    <property type="component" value="Unassembled WGS sequence"/>
</dbReference>
<dbReference type="EMBL" id="JACBYR010000001">
    <property type="protein sequence ID" value="NYE84140.1"/>
    <property type="molecule type" value="Genomic_DNA"/>
</dbReference>
<comment type="caution">
    <text evidence="6">The sequence shown here is derived from an EMBL/GenBank/DDBJ whole genome shotgun (WGS) entry which is preliminary data.</text>
</comment>
<dbReference type="AlphaFoldDB" id="A0A7Y9IW25"/>
<dbReference type="SUPFAM" id="SSF46626">
    <property type="entry name" value="Cytochrome c"/>
    <property type="match status" value="1"/>
</dbReference>
<evidence type="ECO:0000313" key="7">
    <source>
        <dbReference type="Proteomes" id="UP000542125"/>
    </source>
</evidence>
<evidence type="ECO:0000259" key="5">
    <source>
        <dbReference type="PROSITE" id="PS51007"/>
    </source>
</evidence>
<evidence type="ECO:0000256" key="4">
    <source>
        <dbReference type="PROSITE-ProRule" id="PRU00433"/>
    </source>
</evidence>
<evidence type="ECO:0000256" key="1">
    <source>
        <dbReference type="ARBA" id="ARBA00022617"/>
    </source>
</evidence>
<evidence type="ECO:0000256" key="2">
    <source>
        <dbReference type="ARBA" id="ARBA00022723"/>
    </source>
</evidence>
<dbReference type="GO" id="GO:0046872">
    <property type="term" value="F:metal ion binding"/>
    <property type="evidence" value="ECO:0007669"/>
    <property type="project" value="UniProtKB-KW"/>
</dbReference>
<feature type="domain" description="Cytochrome c" evidence="5">
    <location>
        <begin position="26"/>
        <end position="117"/>
    </location>
</feature>
<dbReference type="RefSeq" id="WP_373563300.1">
    <property type="nucleotide sequence ID" value="NZ_JACBYR010000001.1"/>
</dbReference>
<dbReference type="GO" id="GO:0009055">
    <property type="term" value="F:electron transfer activity"/>
    <property type="evidence" value="ECO:0007669"/>
    <property type="project" value="InterPro"/>
</dbReference>
<dbReference type="Gene3D" id="1.10.760.10">
    <property type="entry name" value="Cytochrome c-like domain"/>
    <property type="match status" value="1"/>
</dbReference>
<dbReference type="InterPro" id="IPR036909">
    <property type="entry name" value="Cyt_c-like_dom_sf"/>
</dbReference>
<keyword evidence="3 4" id="KW-0408">Iron</keyword>
<dbReference type="GO" id="GO:0020037">
    <property type="term" value="F:heme binding"/>
    <property type="evidence" value="ECO:0007669"/>
    <property type="project" value="InterPro"/>
</dbReference>
<keyword evidence="2 4" id="KW-0479">Metal-binding</keyword>
<dbReference type="InterPro" id="IPR009056">
    <property type="entry name" value="Cyt_c-like_dom"/>
</dbReference>
<accession>A0A7Y9IW25</accession>
<protein>
    <submittedName>
        <fullName evidence="6">Cytochrome c2</fullName>
    </submittedName>
</protein>
<dbReference type="PROSITE" id="PS51007">
    <property type="entry name" value="CYTC"/>
    <property type="match status" value="1"/>
</dbReference>